<evidence type="ECO:0000313" key="2">
    <source>
        <dbReference type="Proteomes" id="UP000183042"/>
    </source>
</evidence>
<proteinExistence type="predicted"/>
<sequence>MSEISDDEQKKDICKKQYQMLFQMFWSVAPSVTQAVRGDGVRLNHSNG</sequence>
<comment type="caution">
    <text evidence="1">The sequence shown here is derived from an EMBL/GenBank/DDBJ whole genome shotgun (WGS) entry which is preliminary data.</text>
</comment>
<gene>
    <name evidence="1" type="ORF">SAMN05216596_1011182</name>
</gene>
<reference evidence="1 2" key="1">
    <citation type="submission" date="2016-10" db="EMBL/GenBank/DDBJ databases">
        <authorList>
            <person name="Varghese N."/>
            <person name="Submissions S."/>
        </authorList>
    </citation>
    <scope>NUCLEOTIDE SEQUENCE [LARGE SCALE GENOMIC DNA]</scope>
    <source>
        <strain evidence="1 2">DSM 14939</strain>
    </source>
</reference>
<dbReference type="GeneID" id="65078300"/>
<dbReference type="Proteomes" id="UP000183042">
    <property type="component" value="Unassembled WGS sequence"/>
</dbReference>
<name>A0A1H0LMF4_9PSED</name>
<accession>A0A1H0LMF4</accession>
<evidence type="ECO:0000313" key="1">
    <source>
        <dbReference type="EMBL" id="SDO69398.1"/>
    </source>
</evidence>
<dbReference type="EMBL" id="FNJH01000001">
    <property type="protein sequence ID" value="SDO69398.1"/>
    <property type="molecule type" value="Genomic_DNA"/>
</dbReference>
<organism evidence="1 2">
    <name type="scientific">Pseudomonas congelans</name>
    <dbReference type="NCBI Taxonomy" id="200452"/>
    <lineage>
        <taxon>Bacteria</taxon>
        <taxon>Pseudomonadati</taxon>
        <taxon>Pseudomonadota</taxon>
        <taxon>Gammaproteobacteria</taxon>
        <taxon>Pseudomonadales</taxon>
        <taxon>Pseudomonadaceae</taxon>
        <taxon>Pseudomonas</taxon>
    </lineage>
</organism>
<dbReference type="RefSeq" id="WP_156357965.1">
    <property type="nucleotide sequence ID" value="NZ_CP053030.1"/>
</dbReference>
<protein>
    <submittedName>
        <fullName evidence="1">Uncharacterized protein</fullName>
    </submittedName>
</protein>
<keyword evidence="2" id="KW-1185">Reference proteome</keyword>